<dbReference type="Pfam" id="PF15903">
    <property type="entry name" value="PL48"/>
    <property type="match status" value="3"/>
</dbReference>
<dbReference type="PANTHER" id="PTHR15829:SF1">
    <property type="entry name" value="RHO FAMILY-INTERACTING CELL POLARIZATION REGULATOR 1"/>
    <property type="match status" value="1"/>
</dbReference>
<dbReference type="InterPro" id="IPR031780">
    <property type="entry name" value="FAM65_N"/>
</dbReference>
<evidence type="ECO:0000256" key="1">
    <source>
        <dbReference type="ARBA" id="ARBA00005744"/>
    </source>
</evidence>
<dbReference type="OrthoDB" id="9999654at2759"/>
<evidence type="ECO:0000259" key="3">
    <source>
        <dbReference type="Pfam" id="PF15903"/>
    </source>
</evidence>
<evidence type="ECO:0000313" key="4">
    <source>
        <dbReference type="EMBL" id="CAG12820.1"/>
    </source>
</evidence>
<feature type="region of interest" description="Disordered" evidence="2">
    <location>
        <begin position="400"/>
        <end position="427"/>
    </location>
</feature>
<feature type="region of interest" description="Disordered" evidence="2">
    <location>
        <begin position="610"/>
        <end position="635"/>
    </location>
</feature>
<dbReference type="EMBL" id="CAAE01015115">
    <property type="protein sequence ID" value="CAG12820.1"/>
    <property type="molecule type" value="Genomic_DNA"/>
</dbReference>
<gene>
    <name evidence="4" type="ORF">GSTENG00035269001</name>
</gene>
<proteinExistence type="inferred from homology"/>
<sequence>EVHPVRCPPCPCRSLAVFSTPGLNRKPSRASRMFTMSVKSNPPPKVPQPERLDEVYESLKKGLQSYLQVHQTDLDNLSRQMKESKRNSRLGFLYEVDKQVKVTERYIRRLEFHLSKVPAPPSHSWVRVRVRGLKRMNGCLLLQVEELYEAYCLQRRLRDGANKMVKAYTTSPGSKEARESLAEANRGYKEYTEAWLDLPGYVLVTSMSEFLSIKVTELKSLASHVVVGSVSCETKDLFAALPQMVAVDINDLGTIKLSLEVTWNPFDKDEQVSMATTVNRAPTVSKRFSTIFNQSPPDTPSLREQAFYSLPRNLNRRQHWPLLDIFRDTVSQSCSCSDDSPARHLTAVSPADGVGLRGTFFGITRCWTTEQRGRTPRSPLMTPPALSCQPEVFAAPKTIREEEKSRGKEPSLATADPAEPGGHRSQNYTRSLSHISECSIDGVLLTNKMAAESQEKMSLSSGMSISDIEMEISSRTPELSVVEASDPDPLPRRLSFSKKSVTVTADGATNAHQNGEEEAPPTPDLAAFPTPAADVDDGTYVARCVAVEEEEQVSVGADGGQFPELQLLEDELKLLQVNLKGGERSRCTSMVSLTVETALGSFDFLNASDWDEEEEENVPKRHSNRPVLTNVTEPK</sequence>
<feature type="domain" description="FAM65 N-terminal" evidence="3">
    <location>
        <begin position="12"/>
        <end position="118"/>
    </location>
</feature>
<reference evidence="4" key="2">
    <citation type="submission" date="2004-02" db="EMBL/GenBank/DDBJ databases">
        <authorList>
            <consortium name="Genoscope"/>
            <consortium name="Whitehead Institute Centre for Genome Research"/>
        </authorList>
    </citation>
    <scope>NUCLEOTIDE SEQUENCE</scope>
</reference>
<accession>Q4RFL2</accession>
<comment type="caution">
    <text evidence="4">The sequence shown here is derived from an EMBL/GenBank/DDBJ whole genome shotgun (WGS) entry which is preliminary data.</text>
</comment>
<reference evidence="4" key="1">
    <citation type="journal article" date="2004" name="Nature">
        <title>Genome duplication in the teleost fish Tetraodon nigroviridis reveals the early vertebrate proto-karyotype.</title>
        <authorList>
            <person name="Jaillon O."/>
            <person name="Aury J.-M."/>
            <person name="Brunet F."/>
            <person name="Petit J.-L."/>
            <person name="Stange-Thomann N."/>
            <person name="Mauceli E."/>
            <person name="Bouneau L."/>
            <person name="Fischer C."/>
            <person name="Ozouf-Costaz C."/>
            <person name="Bernot A."/>
            <person name="Nicaud S."/>
            <person name="Jaffe D."/>
            <person name="Fisher S."/>
            <person name="Lutfalla G."/>
            <person name="Dossat C."/>
            <person name="Segurens B."/>
            <person name="Dasilva C."/>
            <person name="Salanoubat M."/>
            <person name="Levy M."/>
            <person name="Boudet N."/>
            <person name="Castellano S."/>
            <person name="Anthouard V."/>
            <person name="Jubin C."/>
            <person name="Castelli V."/>
            <person name="Katinka M."/>
            <person name="Vacherie B."/>
            <person name="Biemont C."/>
            <person name="Skalli Z."/>
            <person name="Cattolico L."/>
            <person name="Poulain J."/>
            <person name="De Berardinis V."/>
            <person name="Cruaud C."/>
            <person name="Duprat S."/>
            <person name="Brottier P."/>
            <person name="Coutanceau J.-P."/>
            <person name="Gouzy J."/>
            <person name="Parra G."/>
            <person name="Lardier G."/>
            <person name="Chapple C."/>
            <person name="McKernan K.J."/>
            <person name="McEwan P."/>
            <person name="Bosak S."/>
            <person name="Kellis M."/>
            <person name="Volff J.-N."/>
            <person name="Guigo R."/>
            <person name="Zody M.C."/>
            <person name="Mesirov J."/>
            <person name="Lindblad-Toh K."/>
            <person name="Birren B."/>
            <person name="Nusbaum C."/>
            <person name="Kahn D."/>
            <person name="Robinson-Rechavi M."/>
            <person name="Laudet V."/>
            <person name="Schachter V."/>
            <person name="Quetier F."/>
            <person name="Saurin W."/>
            <person name="Scarpelli C."/>
            <person name="Wincker P."/>
            <person name="Lander E.S."/>
            <person name="Weissenbach J."/>
            <person name="Roest Crollius H."/>
        </authorList>
    </citation>
    <scope>NUCLEOTIDE SEQUENCE [LARGE SCALE GENOMIC DNA]</scope>
</reference>
<organism evidence="4">
    <name type="scientific">Tetraodon nigroviridis</name>
    <name type="common">Spotted green pufferfish</name>
    <name type="synonym">Chelonodon nigroviridis</name>
    <dbReference type="NCBI Taxonomy" id="99883"/>
    <lineage>
        <taxon>Eukaryota</taxon>
        <taxon>Metazoa</taxon>
        <taxon>Chordata</taxon>
        <taxon>Craniata</taxon>
        <taxon>Vertebrata</taxon>
        <taxon>Euteleostomi</taxon>
        <taxon>Actinopterygii</taxon>
        <taxon>Neopterygii</taxon>
        <taxon>Teleostei</taxon>
        <taxon>Neoteleostei</taxon>
        <taxon>Acanthomorphata</taxon>
        <taxon>Eupercaria</taxon>
        <taxon>Tetraodontiformes</taxon>
        <taxon>Tetradontoidea</taxon>
        <taxon>Tetraodontidae</taxon>
        <taxon>Tetraodon</taxon>
    </lineage>
</organism>
<dbReference type="KEGG" id="tng:GSTEN00035269G001"/>
<feature type="domain" description="FAM65 N-terminal" evidence="3">
    <location>
        <begin position="201"/>
        <end position="312"/>
    </location>
</feature>
<dbReference type="InterPro" id="IPR026136">
    <property type="entry name" value="RIPOR3"/>
</dbReference>
<feature type="compositionally biased region" description="Polar residues" evidence="2">
    <location>
        <begin position="626"/>
        <end position="635"/>
    </location>
</feature>
<dbReference type="AlphaFoldDB" id="Q4RFL2"/>
<name>Q4RFL2_TETNG</name>
<feature type="domain" description="FAM65 N-terminal" evidence="3">
    <location>
        <begin position="131"/>
        <end position="194"/>
    </location>
</feature>
<evidence type="ECO:0000256" key="2">
    <source>
        <dbReference type="SAM" id="MobiDB-lite"/>
    </source>
</evidence>
<feature type="non-terminal residue" evidence="4">
    <location>
        <position position="635"/>
    </location>
</feature>
<comment type="similarity">
    <text evidence="1">Belongs to the RIPOR family.</text>
</comment>
<protein>
    <submittedName>
        <fullName evidence="4">(spotted green pufferfish) hypothetical protein</fullName>
    </submittedName>
</protein>
<dbReference type="PANTHER" id="PTHR15829">
    <property type="entry name" value="PROTEIN KINASE PKN/PRK1, EFFECTOR"/>
    <property type="match status" value="1"/>
</dbReference>
<feature type="compositionally biased region" description="Basic and acidic residues" evidence="2">
    <location>
        <begin position="400"/>
        <end position="409"/>
    </location>
</feature>